<dbReference type="Gene3D" id="1.10.565.10">
    <property type="entry name" value="Retinoid X Receptor"/>
    <property type="match status" value="1"/>
</dbReference>
<accession>A0A821ZXE9</accession>
<comment type="caution">
    <text evidence="6">The sequence shown here is derived from an EMBL/GenBank/DDBJ whole genome shotgun (WGS) entry which is preliminary data.</text>
</comment>
<reference evidence="6" key="1">
    <citation type="submission" date="2021-02" db="EMBL/GenBank/DDBJ databases">
        <authorList>
            <person name="Nowell W R."/>
        </authorList>
    </citation>
    <scope>NUCLEOTIDE SEQUENCE</scope>
</reference>
<dbReference type="InterPro" id="IPR000536">
    <property type="entry name" value="Nucl_hrmn_rcpt_lig-bd"/>
</dbReference>
<sequence length="118" mass="13409">CSQTYDQIDAYRTLTYKELHDYINDRLVSTSYDEYCGDSERLGRLLLRLPSLSDLDTSIIEELFFVGLIGSVQINKIIPCILKMDVTSSSKQASSSAHMMKYERNEQSQQQALVSSSL</sequence>
<dbReference type="SUPFAM" id="SSF48508">
    <property type="entry name" value="Nuclear receptor ligand-binding domain"/>
    <property type="match status" value="1"/>
</dbReference>
<name>A0A821ZXE9_9BILA</name>
<protein>
    <recommendedName>
        <fullName evidence="5">NR LBD domain-containing protein</fullName>
    </recommendedName>
</protein>
<evidence type="ECO:0000256" key="4">
    <source>
        <dbReference type="SAM" id="MobiDB-lite"/>
    </source>
</evidence>
<evidence type="ECO:0000256" key="1">
    <source>
        <dbReference type="ARBA" id="ARBA00023015"/>
    </source>
</evidence>
<keyword evidence="1" id="KW-0805">Transcription regulation</keyword>
<evidence type="ECO:0000313" key="6">
    <source>
        <dbReference type="EMBL" id="CAF4993131.1"/>
    </source>
</evidence>
<proteinExistence type="predicted"/>
<feature type="compositionally biased region" description="Low complexity" evidence="4">
    <location>
        <begin position="107"/>
        <end position="118"/>
    </location>
</feature>
<dbReference type="PROSITE" id="PS51843">
    <property type="entry name" value="NR_LBD"/>
    <property type="match status" value="1"/>
</dbReference>
<feature type="non-terminal residue" evidence="6">
    <location>
        <position position="118"/>
    </location>
</feature>
<keyword evidence="2" id="KW-0804">Transcription</keyword>
<gene>
    <name evidence="6" type="ORF">QYT958_LOCUS37328</name>
</gene>
<feature type="region of interest" description="Disordered" evidence="4">
    <location>
        <begin position="95"/>
        <end position="118"/>
    </location>
</feature>
<dbReference type="Pfam" id="PF00104">
    <property type="entry name" value="Hormone_recep"/>
    <property type="match status" value="1"/>
</dbReference>
<feature type="domain" description="NR LBD" evidence="5">
    <location>
        <begin position="1"/>
        <end position="85"/>
    </location>
</feature>
<dbReference type="EMBL" id="CAJOBR010030950">
    <property type="protein sequence ID" value="CAF4993131.1"/>
    <property type="molecule type" value="Genomic_DNA"/>
</dbReference>
<dbReference type="Proteomes" id="UP000663848">
    <property type="component" value="Unassembled WGS sequence"/>
</dbReference>
<dbReference type="InterPro" id="IPR035500">
    <property type="entry name" value="NHR-like_dom_sf"/>
</dbReference>
<evidence type="ECO:0000256" key="2">
    <source>
        <dbReference type="ARBA" id="ARBA00023163"/>
    </source>
</evidence>
<evidence type="ECO:0000313" key="7">
    <source>
        <dbReference type="Proteomes" id="UP000663848"/>
    </source>
</evidence>
<dbReference type="AlphaFoldDB" id="A0A821ZXE9"/>
<evidence type="ECO:0000256" key="3">
    <source>
        <dbReference type="ARBA" id="ARBA00023170"/>
    </source>
</evidence>
<evidence type="ECO:0000259" key="5">
    <source>
        <dbReference type="PROSITE" id="PS51843"/>
    </source>
</evidence>
<organism evidence="6 7">
    <name type="scientific">Rotaria socialis</name>
    <dbReference type="NCBI Taxonomy" id="392032"/>
    <lineage>
        <taxon>Eukaryota</taxon>
        <taxon>Metazoa</taxon>
        <taxon>Spiralia</taxon>
        <taxon>Gnathifera</taxon>
        <taxon>Rotifera</taxon>
        <taxon>Eurotatoria</taxon>
        <taxon>Bdelloidea</taxon>
        <taxon>Philodinida</taxon>
        <taxon>Philodinidae</taxon>
        <taxon>Rotaria</taxon>
    </lineage>
</organism>
<keyword evidence="3" id="KW-0675">Receptor</keyword>